<evidence type="ECO:0000313" key="2">
    <source>
        <dbReference type="EMBL" id="QDU06672.1"/>
    </source>
</evidence>
<keyword evidence="1" id="KW-0472">Membrane</keyword>
<keyword evidence="3" id="KW-1185">Reference proteome</keyword>
<dbReference type="AlphaFoldDB" id="A0A517WN28"/>
<proteinExistence type="predicted"/>
<name>A0A517WN28_9PLAN</name>
<evidence type="ECO:0000313" key="3">
    <source>
        <dbReference type="Proteomes" id="UP000318384"/>
    </source>
</evidence>
<keyword evidence="1" id="KW-0812">Transmembrane</keyword>
<evidence type="ECO:0000256" key="1">
    <source>
        <dbReference type="SAM" id="Phobius"/>
    </source>
</evidence>
<sequence>MNNQLPDSVRIIIISVSLIFGFFLGLLWYFSLIPAAILFYVAQRANARNQHSPSGWLEFVSLAGMISAMGILVCCHAGTIKWLEHSGHQNIARSIDIALIVAFVISTKPWNRWRKRDKVPELRLEGQISDLENEPRHG</sequence>
<keyword evidence="1" id="KW-1133">Transmembrane helix</keyword>
<dbReference type="EMBL" id="CP037422">
    <property type="protein sequence ID" value="QDU06672.1"/>
    <property type="molecule type" value="Genomic_DNA"/>
</dbReference>
<gene>
    <name evidence="2" type="ORF">V202x_00150</name>
</gene>
<feature type="transmembrane region" description="Helical" evidence="1">
    <location>
        <begin position="54"/>
        <end position="79"/>
    </location>
</feature>
<organism evidence="2 3">
    <name type="scientific">Gimesia aquarii</name>
    <dbReference type="NCBI Taxonomy" id="2527964"/>
    <lineage>
        <taxon>Bacteria</taxon>
        <taxon>Pseudomonadati</taxon>
        <taxon>Planctomycetota</taxon>
        <taxon>Planctomycetia</taxon>
        <taxon>Planctomycetales</taxon>
        <taxon>Planctomycetaceae</taxon>
        <taxon>Gimesia</taxon>
    </lineage>
</organism>
<dbReference type="OrthoDB" id="9958537at2"/>
<feature type="transmembrane region" description="Helical" evidence="1">
    <location>
        <begin position="12"/>
        <end position="42"/>
    </location>
</feature>
<accession>A0A517WN28</accession>
<dbReference type="RefSeq" id="WP_145170044.1">
    <property type="nucleotide sequence ID" value="NZ_CP037422.1"/>
</dbReference>
<protein>
    <submittedName>
        <fullName evidence="2">Uncharacterized protein</fullName>
    </submittedName>
</protein>
<reference evidence="2 3" key="1">
    <citation type="submission" date="2019-03" db="EMBL/GenBank/DDBJ databases">
        <title>Deep-cultivation of Planctomycetes and their phenomic and genomic characterization uncovers novel biology.</title>
        <authorList>
            <person name="Wiegand S."/>
            <person name="Jogler M."/>
            <person name="Boedeker C."/>
            <person name="Pinto D."/>
            <person name="Vollmers J."/>
            <person name="Rivas-Marin E."/>
            <person name="Kohn T."/>
            <person name="Peeters S.H."/>
            <person name="Heuer A."/>
            <person name="Rast P."/>
            <person name="Oberbeckmann S."/>
            <person name="Bunk B."/>
            <person name="Jeske O."/>
            <person name="Meyerdierks A."/>
            <person name="Storesund J.E."/>
            <person name="Kallscheuer N."/>
            <person name="Luecker S."/>
            <person name="Lage O.M."/>
            <person name="Pohl T."/>
            <person name="Merkel B.J."/>
            <person name="Hornburger P."/>
            <person name="Mueller R.-W."/>
            <person name="Bruemmer F."/>
            <person name="Labrenz M."/>
            <person name="Spormann A.M."/>
            <person name="Op den Camp H."/>
            <person name="Overmann J."/>
            <person name="Amann R."/>
            <person name="Jetten M.S.M."/>
            <person name="Mascher T."/>
            <person name="Medema M.H."/>
            <person name="Devos D.P."/>
            <person name="Kaster A.-K."/>
            <person name="Ovreas L."/>
            <person name="Rohde M."/>
            <person name="Galperin M.Y."/>
            <person name="Jogler C."/>
        </authorList>
    </citation>
    <scope>NUCLEOTIDE SEQUENCE [LARGE SCALE GENOMIC DNA]</scope>
    <source>
        <strain evidence="2 3">V202</strain>
    </source>
</reference>
<feature type="transmembrane region" description="Helical" evidence="1">
    <location>
        <begin position="91"/>
        <end position="110"/>
    </location>
</feature>
<dbReference type="Proteomes" id="UP000318384">
    <property type="component" value="Chromosome"/>
</dbReference>